<dbReference type="CDD" id="cd07816">
    <property type="entry name" value="Bet_v1-like"/>
    <property type="match status" value="1"/>
</dbReference>
<name>A0A2R6W529_MARPO</name>
<dbReference type="Proteomes" id="UP000244005">
    <property type="component" value="Unassembled WGS sequence"/>
</dbReference>
<dbReference type="Gene3D" id="3.30.530.20">
    <property type="match status" value="1"/>
</dbReference>
<dbReference type="Pfam" id="PF00407">
    <property type="entry name" value="Bet_v_1"/>
    <property type="match status" value="1"/>
</dbReference>
<dbReference type="GO" id="GO:0009738">
    <property type="term" value="P:abscisic acid-activated signaling pathway"/>
    <property type="evidence" value="ECO:0000318"/>
    <property type="project" value="GO_Central"/>
</dbReference>
<reference evidence="4" key="1">
    <citation type="journal article" date="2017" name="Cell">
        <title>Insights into land plant evolution garnered from the Marchantia polymorpha genome.</title>
        <authorList>
            <person name="Bowman J.L."/>
            <person name="Kohchi T."/>
            <person name="Yamato K.T."/>
            <person name="Jenkins J."/>
            <person name="Shu S."/>
            <person name="Ishizaki K."/>
            <person name="Yamaoka S."/>
            <person name="Nishihama R."/>
            <person name="Nakamura Y."/>
            <person name="Berger F."/>
            <person name="Adam C."/>
            <person name="Aki S.S."/>
            <person name="Althoff F."/>
            <person name="Araki T."/>
            <person name="Arteaga-Vazquez M.A."/>
            <person name="Balasubrmanian S."/>
            <person name="Barry K."/>
            <person name="Bauer D."/>
            <person name="Boehm C.R."/>
            <person name="Briginshaw L."/>
            <person name="Caballero-Perez J."/>
            <person name="Catarino B."/>
            <person name="Chen F."/>
            <person name="Chiyoda S."/>
            <person name="Chovatia M."/>
            <person name="Davies K.M."/>
            <person name="Delmans M."/>
            <person name="Demura T."/>
            <person name="Dierschke T."/>
            <person name="Dolan L."/>
            <person name="Dorantes-Acosta A.E."/>
            <person name="Eklund D.M."/>
            <person name="Florent S.N."/>
            <person name="Flores-Sandoval E."/>
            <person name="Fujiyama A."/>
            <person name="Fukuzawa H."/>
            <person name="Galik B."/>
            <person name="Grimanelli D."/>
            <person name="Grimwood J."/>
            <person name="Grossniklaus U."/>
            <person name="Hamada T."/>
            <person name="Haseloff J."/>
            <person name="Hetherington A.J."/>
            <person name="Higo A."/>
            <person name="Hirakawa Y."/>
            <person name="Hundley H.N."/>
            <person name="Ikeda Y."/>
            <person name="Inoue K."/>
            <person name="Inoue S.I."/>
            <person name="Ishida S."/>
            <person name="Jia Q."/>
            <person name="Kakita M."/>
            <person name="Kanazawa T."/>
            <person name="Kawai Y."/>
            <person name="Kawashima T."/>
            <person name="Kennedy M."/>
            <person name="Kinose K."/>
            <person name="Kinoshita T."/>
            <person name="Kohara Y."/>
            <person name="Koide E."/>
            <person name="Komatsu K."/>
            <person name="Kopischke S."/>
            <person name="Kubo M."/>
            <person name="Kyozuka J."/>
            <person name="Lagercrantz U."/>
            <person name="Lin S.S."/>
            <person name="Lindquist E."/>
            <person name="Lipzen A.M."/>
            <person name="Lu C.W."/>
            <person name="De Luna E."/>
            <person name="Martienssen R.A."/>
            <person name="Minamino N."/>
            <person name="Mizutani M."/>
            <person name="Mizutani M."/>
            <person name="Mochizuki N."/>
            <person name="Monte I."/>
            <person name="Mosher R."/>
            <person name="Nagasaki H."/>
            <person name="Nakagami H."/>
            <person name="Naramoto S."/>
            <person name="Nishitani K."/>
            <person name="Ohtani M."/>
            <person name="Okamoto T."/>
            <person name="Okumura M."/>
            <person name="Phillips J."/>
            <person name="Pollak B."/>
            <person name="Reinders A."/>
            <person name="Rovekamp M."/>
            <person name="Sano R."/>
            <person name="Sawa S."/>
            <person name="Schmid M.W."/>
            <person name="Shirakawa M."/>
            <person name="Solano R."/>
            <person name="Spunde A."/>
            <person name="Suetsugu N."/>
            <person name="Sugano S."/>
            <person name="Sugiyama A."/>
            <person name="Sun R."/>
            <person name="Suzuki Y."/>
            <person name="Takenaka M."/>
            <person name="Takezawa D."/>
            <person name="Tomogane H."/>
            <person name="Tsuzuki M."/>
            <person name="Ueda T."/>
            <person name="Umeda M."/>
            <person name="Ward J.M."/>
            <person name="Watanabe Y."/>
            <person name="Yazaki K."/>
            <person name="Yokoyama R."/>
            <person name="Yoshitake Y."/>
            <person name="Yotsui I."/>
            <person name="Zachgo S."/>
            <person name="Schmutz J."/>
        </authorList>
    </citation>
    <scope>NUCLEOTIDE SEQUENCE [LARGE SCALE GENOMIC DNA]</scope>
    <source>
        <strain evidence="4">Tak-1</strain>
    </source>
</reference>
<dbReference type="PANTHER" id="PTHR31213:SF24">
    <property type="entry name" value="OS08G0374000 PROTEIN"/>
    <property type="match status" value="1"/>
</dbReference>
<dbReference type="GO" id="GO:0006952">
    <property type="term" value="P:defense response"/>
    <property type="evidence" value="ECO:0007669"/>
    <property type="project" value="InterPro"/>
</dbReference>
<dbReference type="InterPro" id="IPR023393">
    <property type="entry name" value="START-like_dom_sf"/>
</dbReference>
<dbReference type="OMA" id="IYKVFKP"/>
<dbReference type="PRINTS" id="PR00634">
    <property type="entry name" value="BETALLERGEN"/>
</dbReference>
<keyword evidence="4" id="KW-1185">Reference proteome</keyword>
<dbReference type="PANTHER" id="PTHR31213">
    <property type="entry name" value="OS08G0374000 PROTEIN-RELATED"/>
    <property type="match status" value="1"/>
</dbReference>
<dbReference type="FunFam" id="3.30.530.20:FF:000007">
    <property type="entry name" value="Major pollen allergen Bet v 1-A"/>
    <property type="match status" value="1"/>
</dbReference>
<dbReference type="GO" id="GO:0010427">
    <property type="term" value="F:abscisic acid binding"/>
    <property type="evidence" value="ECO:0000318"/>
    <property type="project" value="GO_Central"/>
</dbReference>
<comment type="similarity">
    <text evidence="1">Belongs to the BetVI family.</text>
</comment>
<sequence length="171" mass="19083">MSQLEQELACEMHLIVPPDQVWRAFKDLHNLLPRILPGFIDSASLLEGDGGVGSIREIKFGLVVPGQSYSKERIDVLDNEQRICSCSMLSGEMMENFSSYRTTWQFNPATGGQGTDVKWKIEYVPVGEHGSLDKFKDSALLMVKQIEGHLIATAEYTPPSQQQKLRAALLS</sequence>
<evidence type="ECO:0000313" key="3">
    <source>
        <dbReference type="EMBL" id="PTQ28963.1"/>
    </source>
</evidence>
<dbReference type="InterPro" id="IPR024949">
    <property type="entry name" value="Bet_v_I_allergen"/>
</dbReference>
<dbReference type="InterPro" id="IPR050279">
    <property type="entry name" value="Plant_def-hormone_signal"/>
</dbReference>
<evidence type="ECO:0000313" key="4">
    <source>
        <dbReference type="Proteomes" id="UP000244005"/>
    </source>
</evidence>
<dbReference type="AlphaFoldDB" id="A0A2R6W529"/>
<protein>
    <recommendedName>
        <fullName evidence="2">Bet v I/Major latex protein domain-containing protein</fullName>
    </recommendedName>
</protein>
<evidence type="ECO:0000256" key="1">
    <source>
        <dbReference type="ARBA" id="ARBA00009744"/>
    </source>
</evidence>
<dbReference type="GO" id="GO:0005737">
    <property type="term" value="C:cytoplasm"/>
    <property type="evidence" value="ECO:0000318"/>
    <property type="project" value="GO_Central"/>
</dbReference>
<dbReference type="OrthoDB" id="1880172at2759"/>
<dbReference type="SMART" id="SM01037">
    <property type="entry name" value="Bet_v_1"/>
    <property type="match status" value="1"/>
</dbReference>
<dbReference type="EMBL" id="KZ772821">
    <property type="protein sequence ID" value="PTQ28963.1"/>
    <property type="molecule type" value="Genomic_DNA"/>
</dbReference>
<accession>A0A2R6W529</accession>
<gene>
    <name evidence="3" type="ORF">MARPO_0151s0036</name>
</gene>
<evidence type="ECO:0000259" key="2">
    <source>
        <dbReference type="SMART" id="SM01037"/>
    </source>
</evidence>
<organism evidence="3 4">
    <name type="scientific">Marchantia polymorpha</name>
    <name type="common">Common liverwort</name>
    <name type="synonym">Marchantia aquatica</name>
    <dbReference type="NCBI Taxonomy" id="3197"/>
    <lineage>
        <taxon>Eukaryota</taxon>
        <taxon>Viridiplantae</taxon>
        <taxon>Streptophyta</taxon>
        <taxon>Embryophyta</taxon>
        <taxon>Marchantiophyta</taxon>
        <taxon>Marchantiopsida</taxon>
        <taxon>Marchantiidae</taxon>
        <taxon>Marchantiales</taxon>
        <taxon>Marchantiaceae</taxon>
        <taxon>Marchantia</taxon>
    </lineage>
</organism>
<dbReference type="GO" id="GO:0005634">
    <property type="term" value="C:nucleus"/>
    <property type="evidence" value="ECO:0000318"/>
    <property type="project" value="GO_Central"/>
</dbReference>
<dbReference type="InterPro" id="IPR000916">
    <property type="entry name" value="Bet_v_I/MLP"/>
</dbReference>
<dbReference type="GO" id="GO:0038023">
    <property type="term" value="F:signaling receptor activity"/>
    <property type="evidence" value="ECO:0000318"/>
    <property type="project" value="GO_Central"/>
</dbReference>
<feature type="domain" description="Bet v I/Major latex protein" evidence="2">
    <location>
        <begin position="3"/>
        <end position="153"/>
    </location>
</feature>
<proteinExistence type="inferred from homology"/>
<dbReference type="SUPFAM" id="SSF55961">
    <property type="entry name" value="Bet v1-like"/>
    <property type="match status" value="1"/>
</dbReference>
<dbReference type="Gramene" id="Mp8g14700.1">
    <property type="protein sequence ID" value="Mp8g14700.1.cds"/>
    <property type="gene ID" value="Mp8g14700"/>
</dbReference>
<dbReference type="GO" id="GO:0004864">
    <property type="term" value="F:protein phosphatase inhibitor activity"/>
    <property type="evidence" value="ECO:0000318"/>
    <property type="project" value="GO_Central"/>
</dbReference>